<proteinExistence type="predicted"/>
<accession>A0A0A9GI40</accession>
<reference evidence="2" key="1">
    <citation type="submission" date="2014-09" db="EMBL/GenBank/DDBJ databases">
        <authorList>
            <person name="Magalhaes I.L.F."/>
            <person name="Oliveira U."/>
            <person name="Santos F.R."/>
            <person name="Vidigal T.H.D.A."/>
            <person name="Brescovit A.D."/>
            <person name="Santos A.J."/>
        </authorList>
    </citation>
    <scope>NUCLEOTIDE SEQUENCE</scope>
    <source>
        <tissue evidence="2">Shoot tissue taken approximately 20 cm above the soil surface</tissue>
    </source>
</reference>
<feature type="signal peptide" evidence="1">
    <location>
        <begin position="1"/>
        <end position="21"/>
    </location>
</feature>
<dbReference type="AlphaFoldDB" id="A0A0A9GI40"/>
<evidence type="ECO:0008006" key="3">
    <source>
        <dbReference type="Google" id="ProtNLM"/>
    </source>
</evidence>
<feature type="chain" id="PRO_5002044933" description="Secreted protein" evidence="1">
    <location>
        <begin position="22"/>
        <end position="72"/>
    </location>
</feature>
<evidence type="ECO:0000313" key="2">
    <source>
        <dbReference type="EMBL" id="JAE22186.1"/>
    </source>
</evidence>
<reference evidence="2" key="2">
    <citation type="journal article" date="2015" name="Data Brief">
        <title>Shoot transcriptome of the giant reed, Arundo donax.</title>
        <authorList>
            <person name="Barrero R.A."/>
            <person name="Guerrero F.D."/>
            <person name="Moolhuijzen P."/>
            <person name="Goolsby J.A."/>
            <person name="Tidwell J."/>
            <person name="Bellgard S.E."/>
            <person name="Bellgard M.I."/>
        </authorList>
    </citation>
    <scope>NUCLEOTIDE SEQUENCE</scope>
    <source>
        <tissue evidence="2">Shoot tissue taken approximately 20 cm above the soil surface</tissue>
    </source>
</reference>
<name>A0A0A9GI40_ARUDO</name>
<evidence type="ECO:0000256" key="1">
    <source>
        <dbReference type="SAM" id="SignalP"/>
    </source>
</evidence>
<organism evidence="2">
    <name type="scientific">Arundo donax</name>
    <name type="common">Giant reed</name>
    <name type="synonym">Donax arundinaceus</name>
    <dbReference type="NCBI Taxonomy" id="35708"/>
    <lineage>
        <taxon>Eukaryota</taxon>
        <taxon>Viridiplantae</taxon>
        <taxon>Streptophyta</taxon>
        <taxon>Embryophyta</taxon>
        <taxon>Tracheophyta</taxon>
        <taxon>Spermatophyta</taxon>
        <taxon>Magnoliopsida</taxon>
        <taxon>Liliopsida</taxon>
        <taxon>Poales</taxon>
        <taxon>Poaceae</taxon>
        <taxon>PACMAD clade</taxon>
        <taxon>Arundinoideae</taxon>
        <taxon>Arundineae</taxon>
        <taxon>Arundo</taxon>
    </lineage>
</organism>
<sequence length="72" mass="7938">MIDIMLIVDRIALLALSKASARVSTSVSSSESASITAPVEVKLYIHRSVQSKHNATINLFIYFQLVTVISWC</sequence>
<dbReference type="EMBL" id="GBRH01175710">
    <property type="protein sequence ID" value="JAE22186.1"/>
    <property type="molecule type" value="Transcribed_RNA"/>
</dbReference>
<keyword evidence="1" id="KW-0732">Signal</keyword>
<protein>
    <recommendedName>
        <fullName evidence="3">Secreted protein</fullName>
    </recommendedName>
</protein>